<dbReference type="AlphaFoldDB" id="A0A8X6GFY1"/>
<sequence>MGPEKDGKKERGRPPPPFWAAAEESLRVKPEPRAGCPRPSVSGKCFRGLKEKVGNSSHPLKHQLKQEWNWTLVTPNEHF</sequence>
<protein>
    <submittedName>
        <fullName evidence="1">Uncharacterized protein</fullName>
    </submittedName>
</protein>
<organism evidence="1 2">
    <name type="scientific">Trichonephila clavata</name>
    <name type="common">Joro spider</name>
    <name type="synonym">Nephila clavata</name>
    <dbReference type="NCBI Taxonomy" id="2740835"/>
    <lineage>
        <taxon>Eukaryota</taxon>
        <taxon>Metazoa</taxon>
        <taxon>Ecdysozoa</taxon>
        <taxon>Arthropoda</taxon>
        <taxon>Chelicerata</taxon>
        <taxon>Arachnida</taxon>
        <taxon>Araneae</taxon>
        <taxon>Araneomorphae</taxon>
        <taxon>Entelegynae</taxon>
        <taxon>Araneoidea</taxon>
        <taxon>Nephilidae</taxon>
        <taxon>Trichonephila</taxon>
    </lineage>
</organism>
<reference evidence="1" key="1">
    <citation type="submission" date="2020-07" db="EMBL/GenBank/DDBJ databases">
        <title>Multicomponent nature underlies the extraordinary mechanical properties of spider dragline silk.</title>
        <authorList>
            <person name="Kono N."/>
            <person name="Nakamura H."/>
            <person name="Mori M."/>
            <person name="Yoshida Y."/>
            <person name="Ohtoshi R."/>
            <person name="Malay A.D."/>
            <person name="Moran D.A.P."/>
            <person name="Tomita M."/>
            <person name="Numata K."/>
            <person name="Arakawa K."/>
        </authorList>
    </citation>
    <scope>NUCLEOTIDE SEQUENCE</scope>
</reference>
<name>A0A8X6GFY1_TRICU</name>
<comment type="caution">
    <text evidence="1">The sequence shown here is derived from an EMBL/GenBank/DDBJ whole genome shotgun (WGS) entry which is preliminary data.</text>
</comment>
<evidence type="ECO:0000313" key="2">
    <source>
        <dbReference type="Proteomes" id="UP000887116"/>
    </source>
</evidence>
<gene>
    <name evidence="1" type="ORF">TNCT_306501</name>
</gene>
<dbReference type="Proteomes" id="UP000887116">
    <property type="component" value="Unassembled WGS sequence"/>
</dbReference>
<evidence type="ECO:0000313" key="1">
    <source>
        <dbReference type="EMBL" id="GFR03587.1"/>
    </source>
</evidence>
<accession>A0A8X6GFY1</accession>
<proteinExistence type="predicted"/>
<dbReference type="EMBL" id="BMAO01015701">
    <property type="protein sequence ID" value="GFR03587.1"/>
    <property type="molecule type" value="Genomic_DNA"/>
</dbReference>
<keyword evidence="2" id="KW-1185">Reference proteome</keyword>